<evidence type="ECO:0000313" key="14">
    <source>
        <dbReference type="EMBL" id="MPM80983.1"/>
    </source>
</evidence>
<dbReference type="InterPro" id="IPR006638">
    <property type="entry name" value="Elp3/MiaA/NifB-like_rSAM"/>
</dbReference>
<name>A0A645CVS4_9ZZZZ</name>
<dbReference type="PROSITE" id="PS51918">
    <property type="entry name" value="RADICAL_SAM"/>
    <property type="match status" value="1"/>
</dbReference>
<keyword evidence="11 14" id="KW-0456">Lyase</keyword>
<dbReference type="InterPro" id="IPR000385">
    <property type="entry name" value="MoaA_NifB_PqqE_Fe-S-bd_CS"/>
</dbReference>
<dbReference type="GO" id="GO:0061799">
    <property type="term" value="F:cyclic pyranopterin monophosphate synthase activity"/>
    <property type="evidence" value="ECO:0007669"/>
    <property type="project" value="TreeGrafter"/>
</dbReference>
<evidence type="ECO:0000256" key="11">
    <source>
        <dbReference type="ARBA" id="ARBA00023239"/>
    </source>
</evidence>
<evidence type="ECO:0000256" key="6">
    <source>
        <dbReference type="ARBA" id="ARBA00022741"/>
    </source>
</evidence>
<dbReference type="InterPro" id="IPR058240">
    <property type="entry name" value="rSAM_sf"/>
</dbReference>
<keyword evidence="4" id="KW-0949">S-adenosyl-L-methionine</keyword>
<dbReference type="InterPro" id="IPR010505">
    <property type="entry name" value="MoaA_twitch"/>
</dbReference>
<proteinExistence type="inferred from homology"/>
<comment type="cofactor">
    <cofactor evidence="1">
        <name>[4Fe-4S] cluster</name>
        <dbReference type="ChEBI" id="CHEBI:49883"/>
    </cofactor>
</comment>
<dbReference type="HAMAP" id="MF_01225_B">
    <property type="entry name" value="MoaA_B"/>
    <property type="match status" value="1"/>
</dbReference>
<dbReference type="NCBIfam" id="TIGR02666">
    <property type="entry name" value="moaA"/>
    <property type="match status" value="1"/>
</dbReference>
<keyword evidence="5" id="KW-0479">Metal-binding</keyword>
<dbReference type="AlphaFoldDB" id="A0A645CVS4"/>
<dbReference type="PANTHER" id="PTHR22960">
    <property type="entry name" value="MOLYBDOPTERIN COFACTOR SYNTHESIS PROTEIN A"/>
    <property type="match status" value="1"/>
</dbReference>
<evidence type="ECO:0000256" key="1">
    <source>
        <dbReference type="ARBA" id="ARBA00001966"/>
    </source>
</evidence>
<dbReference type="Pfam" id="PF04055">
    <property type="entry name" value="Radical_SAM"/>
    <property type="match status" value="1"/>
</dbReference>
<dbReference type="PANTHER" id="PTHR22960:SF0">
    <property type="entry name" value="MOLYBDENUM COFACTOR BIOSYNTHESIS PROTEIN 1"/>
    <property type="match status" value="1"/>
</dbReference>
<dbReference type="Pfam" id="PF06463">
    <property type="entry name" value="Mob_synth_C"/>
    <property type="match status" value="1"/>
</dbReference>
<evidence type="ECO:0000256" key="9">
    <source>
        <dbReference type="ARBA" id="ARBA00023134"/>
    </source>
</evidence>
<evidence type="ECO:0000256" key="4">
    <source>
        <dbReference type="ARBA" id="ARBA00022691"/>
    </source>
</evidence>
<evidence type="ECO:0000259" key="13">
    <source>
        <dbReference type="PROSITE" id="PS51918"/>
    </source>
</evidence>
<protein>
    <recommendedName>
        <fullName evidence="2">GTP 3',8-cyclase</fullName>
        <ecNumber evidence="2">4.1.99.22</ecNumber>
    </recommendedName>
</protein>
<keyword evidence="3" id="KW-0004">4Fe-4S</keyword>
<organism evidence="14">
    <name type="scientific">bioreactor metagenome</name>
    <dbReference type="NCBI Taxonomy" id="1076179"/>
    <lineage>
        <taxon>unclassified sequences</taxon>
        <taxon>metagenomes</taxon>
        <taxon>ecological metagenomes</taxon>
    </lineage>
</organism>
<evidence type="ECO:0000256" key="5">
    <source>
        <dbReference type="ARBA" id="ARBA00022723"/>
    </source>
</evidence>
<feature type="domain" description="Radical SAM core" evidence="13">
    <location>
        <begin position="4"/>
        <end position="224"/>
    </location>
</feature>
<dbReference type="SMART" id="SM00729">
    <property type="entry name" value="Elp3"/>
    <property type="match status" value="1"/>
</dbReference>
<evidence type="ECO:0000256" key="3">
    <source>
        <dbReference type="ARBA" id="ARBA00022485"/>
    </source>
</evidence>
<dbReference type="InterPro" id="IPR050105">
    <property type="entry name" value="MoCo_biosynth_MoaA/MoaC"/>
</dbReference>
<dbReference type="EC" id="4.1.99.22" evidence="2"/>
<dbReference type="GO" id="GO:0051539">
    <property type="term" value="F:4 iron, 4 sulfur cluster binding"/>
    <property type="evidence" value="ECO:0007669"/>
    <property type="project" value="UniProtKB-KW"/>
</dbReference>
<evidence type="ECO:0000256" key="8">
    <source>
        <dbReference type="ARBA" id="ARBA00023014"/>
    </source>
</evidence>
<comment type="caution">
    <text evidence="14">The sequence shown here is derived from an EMBL/GenBank/DDBJ whole genome shotgun (WGS) entry which is preliminary data.</text>
</comment>
<dbReference type="EMBL" id="VSSQ01030447">
    <property type="protein sequence ID" value="MPM80983.1"/>
    <property type="molecule type" value="Genomic_DNA"/>
</dbReference>
<dbReference type="InterPro" id="IPR013483">
    <property type="entry name" value="MoaA"/>
</dbReference>
<keyword evidence="9" id="KW-0342">GTP-binding</keyword>
<evidence type="ECO:0000256" key="7">
    <source>
        <dbReference type="ARBA" id="ARBA00023004"/>
    </source>
</evidence>
<dbReference type="CDD" id="cd01335">
    <property type="entry name" value="Radical_SAM"/>
    <property type="match status" value="1"/>
</dbReference>
<sequence length="317" mass="35792">MLDKLGRNINYIRVSLTEQCNLRCIYCMPKDLCVEGNKDYLENEGINKVLKAASILGVKKVRFTGGEPLIVKDIEKIIFQTSTLANIEDIAITTNGMLLADMAKSLKRRGLKRVNMSLDTLNKDKYKFITQRGSLERVENAINRCLSLNLELKINTVLIKGINDDEVEDLIKLTKDLPITLRFIELMPIGEGEKFYKNGLITSGEIIKRYDELIPITSIDKGVAQLYKLPNSKGKVGFISPISCKFCHNCNRIRLSCKGLIKPCLHSKDEIDLKPYLNNDLGLVSVLRDSMYNKPKEHTLVSDAESMSKKLMYQIGG</sequence>
<dbReference type="GO" id="GO:0005525">
    <property type="term" value="F:GTP binding"/>
    <property type="evidence" value="ECO:0007669"/>
    <property type="project" value="UniProtKB-KW"/>
</dbReference>
<gene>
    <name evidence="14" type="primary">moaA_18</name>
    <name evidence="14" type="ORF">SDC9_128034</name>
</gene>
<dbReference type="InterPro" id="IPR013785">
    <property type="entry name" value="Aldolase_TIM"/>
</dbReference>
<evidence type="ECO:0000256" key="2">
    <source>
        <dbReference type="ARBA" id="ARBA00012167"/>
    </source>
</evidence>
<dbReference type="SUPFAM" id="SSF102114">
    <property type="entry name" value="Radical SAM enzymes"/>
    <property type="match status" value="1"/>
</dbReference>
<dbReference type="SFLD" id="SFLDG01386">
    <property type="entry name" value="main_SPASM_domain-containing"/>
    <property type="match status" value="1"/>
</dbReference>
<dbReference type="InterPro" id="IPR007197">
    <property type="entry name" value="rSAM"/>
</dbReference>
<accession>A0A645CVS4</accession>
<evidence type="ECO:0000256" key="12">
    <source>
        <dbReference type="ARBA" id="ARBA00048697"/>
    </source>
</evidence>
<dbReference type="GO" id="GO:0061798">
    <property type="term" value="F:GTP 3',8'-cyclase activity"/>
    <property type="evidence" value="ECO:0007669"/>
    <property type="project" value="UniProtKB-EC"/>
</dbReference>
<dbReference type="SFLD" id="SFLDG01383">
    <property type="entry name" value="cyclic_pyranopterin_phosphate"/>
    <property type="match status" value="1"/>
</dbReference>
<keyword evidence="10" id="KW-0501">Molybdenum cofactor biosynthesis</keyword>
<dbReference type="GO" id="GO:0006777">
    <property type="term" value="P:Mo-molybdopterin cofactor biosynthetic process"/>
    <property type="evidence" value="ECO:0007669"/>
    <property type="project" value="UniProtKB-KW"/>
</dbReference>
<keyword evidence="7" id="KW-0408">Iron</keyword>
<evidence type="ECO:0000256" key="10">
    <source>
        <dbReference type="ARBA" id="ARBA00023150"/>
    </source>
</evidence>
<dbReference type="SFLD" id="SFLDG01067">
    <property type="entry name" value="SPASM/twitch_domain_containing"/>
    <property type="match status" value="1"/>
</dbReference>
<keyword evidence="8" id="KW-0411">Iron-sulfur</keyword>
<dbReference type="Gene3D" id="3.20.20.70">
    <property type="entry name" value="Aldolase class I"/>
    <property type="match status" value="1"/>
</dbReference>
<dbReference type="SFLD" id="SFLDS00029">
    <property type="entry name" value="Radical_SAM"/>
    <property type="match status" value="1"/>
</dbReference>
<keyword evidence="6" id="KW-0547">Nucleotide-binding</keyword>
<dbReference type="GO" id="GO:0046872">
    <property type="term" value="F:metal ion binding"/>
    <property type="evidence" value="ECO:0007669"/>
    <property type="project" value="UniProtKB-KW"/>
</dbReference>
<reference evidence="14" key="1">
    <citation type="submission" date="2019-08" db="EMBL/GenBank/DDBJ databases">
        <authorList>
            <person name="Kucharzyk K."/>
            <person name="Murdoch R.W."/>
            <person name="Higgins S."/>
            <person name="Loffler F."/>
        </authorList>
    </citation>
    <scope>NUCLEOTIDE SEQUENCE</scope>
</reference>
<dbReference type="UniPathway" id="UPA00344"/>
<comment type="catalytic activity">
    <reaction evidence="12">
        <text>GTP + AH2 + S-adenosyl-L-methionine = (8S)-3',8-cyclo-7,8-dihydroguanosine 5'-triphosphate + 5'-deoxyadenosine + L-methionine + A + H(+)</text>
        <dbReference type="Rhea" id="RHEA:49576"/>
        <dbReference type="ChEBI" id="CHEBI:13193"/>
        <dbReference type="ChEBI" id="CHEBI:15378"/>
        <dbReference type="ChEBI" id="CHEBI:17319"/>
        <dbReference type="ChEBI" id="CHEBI:17499"/>
        <dbReference type="ChEBI" id="CHEBI:37565"/>
        <dbReference type="ChEBI" id="CHEBI:57844"/>
        <dbReference type="ChEBI" id="CHEBI:59789"/>
        <dbReference type="ChEBI" id="CHEBI:131766"/>
        <dbReference type="EC" id="4.1.99.22"/>
    </reaction>
</comment>
<dbReference type="InterPro" id="IPR040064">
    <property type="entry name" value="MoaA-like"/>
</dbReference>
<dbReference type="CDD" id="cd21117">
    <property type="entry name" value="Twitch_MoaA"/>
    <property type="match status" value="1"/>
</dbReference>
<dbReference type="PROSITE" id="PS01305">
    <property type="entry name" value="MOAA_NIFB_PQQE"/>
    <property type="match status" value="1"/>
</dbReference>